<sequence>MILNTRRCDGKL</sequence>
<reference evidence="1 2" key="1">
    <citation type="submission" date="2024-02" db="EMBL/GenBank/DDBJ databases">
        <title>de novo genome assembly of Solanum bulbocastanum strain 11H21.</title>
        <authorList>
            <person name="Hosaka A.J."/>
        </authorList>
    </citation>
    <scope>NUCLEOTIDE SEQUENCE [LARGE SCALE GENOMIC DNA]</scope>
    <source>
        <tissue evidence="1">Young leaves</tissue>
    </source>
</reference>
<dbReference type="EMBL" id="JBANQN010000008">
    <property type="protein sequence ID" value="KAK6782633.1"/>
    <property type="molecule type" value="Genomic_DNA"/>
</dbReference>
<evidence type="ECO:0000313" key="2">
    <source>
        <dbReference type="Proteomes" id="UP001371456"/>
    </source>
</evidence>
<gene>
    <name evidence="1" type="ORF">RDI58_020429</name>
</gene>
<keyword evidence="2" id="KW-1185">Reference proteome</keyword>
<name>A0AAN8TDK0_SOLBU</name>
<comment type="caution">
    <text evidence="1">The sequence shown here is derived from an EMBL/GenBank/DDBJ whole genome shotgun (WGS) entry which is preliminary data.</text>
</comment>
<proteinExistence type="predicted"/>
<dbReference type="Proteomes" id="UP001371456">
    <property type="component" value="Unassembled WGS sequence"/>
</dbReference>
<protein>
    <submittedName>
        <fullName evidence="1">Uncharacterized protein</fullName>
    </submittedName>
</protein>
<organism evidence="1 2">
    <name type="scientific">Solanum bulbocastanum</name>
    <name type="common">Wild potato</name>
    <dbReference type="NCBI Taxonomy" id="147425"/>
    <lineage>
        <taxon>Eukaryota</taxon>
        <taxon>Viridiplantae</taxon>
        <taxon>Streptophyta</taxon>
        <taxon>Embryophyta</taxon>
        <taxon>Tracheophyta</taxon>
        <taxon>Spermatophyta</taxon>
        <taxon>Magnoliopsida</taxon>
        <taxon>eudicotyledons</taxon>
        <taxon>Gunneridae</taxon>
        <taxon>Pentapetalae</taxon>
        <taxon>asterids</taxon>
        <taxon>lamiids</taxon>
        <taxon>Solanales</taxon>
        <taxon>Solanaceae</taxon>
        <taxon>Solanoideae</taxon>
        <taxon>Solaneae</taxon>
        <taxon>Solanum</taxon>
    </lineage>
</organism>
<evidence type="ECO:0000313" key="1">
    <source>
        <dbReference type="EMBL" id="KAK6782633.1"/>
    </source>
</evidence>
<accession>A0AAN8TDK0</accession>